<gene>
    <name evidence="2" type="ORF">AOX56_08885</name>
</gene>
<keyword evidence="1" id="KW-0472">Membrane</keyword>
<proteinExistence type="predicted"/>
<dbReference type="Proteomes" id="UP000233526">
    <property type="component" value="Unassembled WGS sequence"/>
</dbReference>
<keyword evidence="1" id="KW-1133">Transmembrane helix</keyword>
<reference evidence="2 3" key="1">
    <citation type="journal article" date="2017" name="Front. Microbiol.">
        <title>Strong Genomic and Phenotypic Heterogeneity in the Aeromonas sobria Species Complex.</title>
        <authorList>
            <person name="Gauthier J."/>
            <person name="Vincent A.T."/>
            <person name="Charette S.J."/>
            <person name="Derome N."/>
        </authorList>
    </citation>
    <scope>NUCLEOTIDE SEQUENCE [LARGE SCALE GENOMIC DNA]</scope>
    <source>
        <strain evidence="2 3">JF2635</strain>
    </source>
</reference>
<evidence type="ECO:0000313" key="3">
    <source>
        <dbReference type="Proteomes" id="UP000233526"/>
    </source>
</evidence>
<dbReference type="AlphaFoldDB" id="A0A2N3ILS3"/>
<protein>
    <submittedName>
        <fullName evidence="2">Uncharacterized protein</fullName>
    </submittedName>
</protein>
<keyword evidence="1" id="KW-0812">Transmembrane</keyword>
<name>A0A2N3ILS3_AERSO</name>
<accession>A0A2N3ILS3</accession>
<evidence type="ECO:0000313" key="2">
    <source>
        <dbReference type="EMBL" id="PKQ71316.1"/>
    </source>
</evidence>
<dbReference type="RefSeq" id="WP_101321314.1">
    <property type="nucleotide sequence ID" value="NZ_CAMTHQ010000032.1"/>
</dbReference>
<comment type="caution">
    <text evidence="2">The sequence shown here is derived from an EMBL/GenBank/DDBJ whole genome shotgun (WGS) entry which is preliminary data.</text>
</comment>
<sequence>MKKDQEIANRIEELVRLYSQGGGFGDPDALKEHEWEIERLKHERQMLISRKVERIERLSIWIAIFSLLIGIFQVYQAFQ</sequence>
<organism evidence="2 3">
    <name type="scientific">Aeromonas sobria</name>
    <dbReference type="NCBI Taxonomy" id="646"/>
    <lineage>
        <taxon>Bacteria</taxon>
        <taxon>Pseudomonadati</taxon>
        <taxon>Pseudomonadota</taxon>
        <taxon>Gammaproteobacteria</taxon>
        <taxon>Aeromonadales</taxon>
        <taxon>Aeromonadaceae</taxon>
        <taxon>Aeromonas</taxon>
    </lineage>
</organism>
<evidence type="ECO:0000256" key="1">
    <source>
        <dbReference type="SAM" id="Phobius"/>
    </source>
</evidence>
<feature type="transmembrane region" description="Helical" evidence="1">
    <location>
        <begin position="58"/>
        <end position="78"/>
    </location>
</feature>
<dbReference type="EMBL" id="LJZX01000100">
    <property type="protein sequence ID" value="PKQ71316.1"/>
    <property type="molecule type" value="Genomic_DNA"/>
</dbReference>